<dbReference type="Proteomes" id="UP000828390">
    <property type="component" value="Unassembled WGS sequence"/>
</dbReference>
<evidence type="ECO:0000313" key="1">
    <source>
        <dbReference type="EMBL" id="KAH3747206.1"/>
    </source>
</evidence>
<dbReference type="EMBL" id="JAIWYP010000010">
    <property type="protein sequence ID" value="KAH3747206.1"/>
    <property type="molecule type" value="Genomic_DNA"/>
</dbReference>
<comment type="caution">
    <text evidence="1">The sequence shown here is derived from an EMBL/GenBank/DDBJ whole genome shotgun (WGS) entry which is preliminary data.</text>
</comment>
<organism evidence="1 2">
    <name type="scientific">Dreissena polymorpha</name>
    <name type="common">Zebra mussel</name>
    <name type="synonym">Mytilus polymorpha</name>
    <dbReference type="NCBI Taxonomy" id="45954"/>
    <lineage>
        <taxon>Eukaryota</taxon>
        <taxon>Metazoa</taxon>
        <taxon>Spiralia</taxon>
        <taxon>Lophotrochozoa</taxon>
        <taxon>Mollusca</taxon>
        <taxon>Bivalvia</taxon>
        <taxon>Autobranchia</taxon>
        <taxon>Heteroconchia</taxon>
        <taxon>Euheterodonta</taxon>
        <taxon>Imparidentia</taxon>
        <taxon>Neoheterodontei</taxon>
        <taxon>Myida</taxon>
        <taxon>Dreissenoidea</taxon>
        <taxon>Dreissenidae</taxon>
        <taxon>Dreissena</taxon>
    </lineage>
</organism>
<proteinExistence type="predicted"/>
<evidence type="ECO:0000313" key="2">
    <source>
        <dbReference type="Proteomes" id="UP000828390"/>
    </source>
</evidence>
<keyword evidence="2" id="KW-1185">Reference proteome</keyword>
<name>A0A9D4I1U3_DREPO</name>
<accession>A0A9D4I1U3</accession>
<protein>
    <submittedName>
        <fullName evidence="1">Uncharacterized protein</fullName>
    </submittedName>
</protein>
<reference evidence="1" key="2">
    <citation type="submission" date="2020-11" db="EMBL/GenBank/DDBJ databases">
        <authorList>
            <person name="McCartney M.A."/>
            <person name="Auch B."/>
            <person name="Kono T."/>
            <person name="Mallez S."/>
            <person name="Becker A."/>
            <person name="Gohl D.M."/>
            <person name="Silverstein K.A.T."/>
            <person name="Koren S."/>
            <person name="Bechman K.B."/>
            <person name="Herman A."/>
            <person name="Abrahante J.E."/>
            <person name="Garbe J."/>
        </authorList>
    </citation>
    <scope>NUCLEOTIDE SEQUENCE</scope>
    <source>
        <strain evidence="1">Duluth1</strain>
        <tissue evidence="1">Whole animal</tissue>
    </source>
</reference>
<reference evidence="1" key="1">
    <citation type="journal article" date="2019" name="bioRxiv">
        <title>The Genome of the Zebra Mussel, Dreissena polymorpha: A Resource for Invasive Species Research.</title>
        <authorList>
            <person name="McCartney M.A."/>
            <person name="Auch B."/>
            <person name="Kono T."/>
            <person name="Mallez S."/>
            <person name="Zhang Y."/>
            <person name="Obille A."/>
            <person name="Becker A."/>
            <person name="Abrahante J.E."/>
            <person name="Garbe J."/>
            <person name="Badalamenti J.P."/>
            <person name="Herman A."/>
            <person name="Mangelson H."/>
            <person name="Liachko I."/>
            <person name="Sullivan S."/>
            <person name="Sone E.D."/>
            <person name="Koren S."/>
            <person name="Silverstein K.A.T."/>
            <person name="Beckman K.B."/>
            <person name="Gohl D.M."/>
        </authorList>
    </citation>
    <scope>NUCLEOTIDE SEQUENCE</scope>
    <source>
        <strain evidence="1">Duluth1</strain>
        <tissue evidence="1">Whole animal</tissue>
    </source>
</reference>
<gene>
    <name evidence="1" type="ORF">DPMN_181627</name>
</gene>
<sequence>MDEYGIIVNTSGIYASNNTNWMGIRFSTIFGGNLHDGKWRHLGVSISAAGKMSATIDAITYPQEVAVDPLPTSAQKYVG</sequence>
<dbReference type="AlphaFoldDB" id="A0A9D4I1U3"/>